<dbReference type="KEGG" id="mpv:PRV_03025"/>
<dbReference type="OrthoDB" id="9800643at2"/>
<sequence length="279" mass="33334">MLSFRELIFSFPEDLRNRMLEFIFLKSSKVTSLIEYNQEKENWIDFSCNLNKKLREKLENLDYPLTRLTNKVFFYRKKWTLNQGVFSPRIESELLVELVKQWVKELKLSSFTYLDLCSGSGVIFLSVLENLKKEIKKGVAIDSSFKACKNIFQNLSSSFKSFSINIYLTDWVNFLNSNSKWEVITMNPPYLSEKEFNNSKVLCQGDPQWSLQAKKDGWSHYEKILEFVKNNSYWKLIVLECSEFHEELWNQENFTEYSLEIYKYRDYLDKFRAVALIKK</sequence>
<dbReference type="Proteomes" id="UP000017119">
    <property type="component" value="Chromosome"/>
</dbReference>
<dbReference type="SUPFAM" id="SSF53335">
    <property type="entry name" value="S-adenosyl-L-methionine-dependent methyltransferases"/>
    <property type="match status" value="1"/>
</dbReference>
<dbReference type="PATRIC" id="fig|1403316.3.peg.564"/>
<dbReference type="PANTHER" id="PTHR18895:SF74">
    <property type="entry name" value="MTRF1L RELEASE FACTOR GLUTAMINE METHYLTRANSFERASE"/>
    <property type="match status" value="1"/>
</dbReference>
<dbReference type="EMBL" id="CP006771">
    <property type="protein sequence ID" value="AGX89330.1"/>
    <property type="molecule type" value="Genomic_DNA"/>
</dbReference>
<accession>U5NDE9</accession>
<dbReference type="Pfam" id="PF03602">
    <property type="entry name" value="Cons_hypoth95"/>
    <property type="match status" value="1"/>
</dbReference>
<evidence type="ECO:0000313" key="1">
    <source>
        <dbReference type="EMBL" id="AGX89330.1"/>
    </source>
</evidence>
<dbReference type="AlphaFoldDB" id="U5NDE9"/>
<dbReference type="HOGENOM" id="CLU_993298_0_0_14"/>
<dbReference type="InterPro" id="IPR050320">
    <property type="entry name" value="N5-glutamine_MTase"/>
</dbReference>
<reference evidence="1 2" key="1">
    <citation type="journal article" date="2013" name="Genome Announc.">
        <title>Genome Sequence of Mycoplasma parvum (Formerly Eperythrozoon parvum), a Diminutive Hemoplasma of the Pig.</title>
        <authorList>
            <person name="do Nascimento N.C."/>
            <person name="Dos Santos A.P."/>
            <person name="Chu Y."/>
            <person name="Guimaraes A.M."/>
            <person name="Pagliaro A."/>
            <person name="Messick J.B."/>
        </authorList>
    </citation>
    <scope>NUCLEOTIDE SEQUENCE [LARGE SCALE GENOMIC DNA]</scope>
    <source>
        <strain evidence="1 2">Indiana</strain>
    </source>
</reference>
<dbReference type="STRING" id="1403316.PRV_03025"/>
<proteinExistence type="predicted"/>
<dbReference type="Gene3D" id="3.40.50.150">
    <property type="entry name" value="Vaccinia Virus protein VP39"/>
    <property type="match status" value="1"/>
</dbReference>
<protein>
    <recommendedName>
        <fullName evidence="3">Methyltransferase small domain-containing protein</fullName>
    </recommendedName>
</protein>
<name>U5NDE9_9MOLU</name>
<evidence type="ECO:0000313" key="2">
    <source>
        <dbReference type="Proteomes" id="UP000017119"/>
    </source>
</evidence>
<gene>
    <name evidence="1" type="ORF">PRV_03025</name>
</gene>
<dbReference type="RefSeq" id="WP_022770623.1">
    <property type="nucleotide sequence ID" value="NC_022575.1"/>
</dbReference>
<dbReference type="InterPro" id="IPR029063">
    <property type="entry name" value="SAM-dependent_MTases_sf"/>
</dbReference>
<evidence type="ECO:0008006" key="3">
    <source>
        <dbReference type="Google" id="ProtNLM"/>
    </source>
</evidence>
<organism evidence="1 2">
    <name type="scientific">Mycoplasma parvum str. Indiana</name>
    <dbReference type="NCBI Taxonomy" id="1403316"/>
    <lineage>
        <taxon>Bacteria</taxon>
        <taxon>Bacillati</taxon>
        <taxon>Mycoplasmatota</taxon>
        <taxon>Mollicutes</taxon>
        <taxon>Mycoplasmataceae</taxon>
        <taxon>Mycoplasma</taxon>
    </lineage>
</organism>
<keyword evidence="2" id="KW-1185">Reference proteome</keyword>
<dbReference type="PANTHER" id="PTHR18895">
    <property type="entry name" value="HEMK METHYLTRANSFERASE"/>
    <property type="match status" value="1"/>
</dbReference>